<evidence type="ECO:0000313" key="3">
    <source>
        <dbReference type="Proteomes" id="UP001228905"/>
    </source>
</evidence>
<reference evidence="2 3" key="1">
    <citation type="submission" date="2023-07" db="EMBL/GenBank/DDBJ databases">
        <title>Genomic Encyclopedia of Type Strains, Phase IV (KMG-IV): sequencing the most valuable type-strain genomes for metagenomic binning, comparative biology and taxonomic classification.</title>
        <authorList>
            <person name="Goeker M."/>
        </authorList>
    </citation>
    <scope>NUCLEOTIDE SEQUENCE [LARGE SCALE GENOMIC DNA]</scope>
    <source>
        <strain evidence="2 3">DSM 18695</strain>
    </source>
</reference>
<accession>A0ABU0IK29</accession>
<keyword evidence="3" id="KW-1185">Reference proteome</keyword>
<protein>
    <submittedName>
        <fullName evidence="2">Uncharacterized protein</fullName>
    </submittedName>
</protein>
<dbReference type="RefSeq" id="WP_307344613.1">
    <property type="nucleotide sequence ID" value="NZ_JAUSVS010000001.1"/>
</dbReference>
<evidence type="ECO:0000256" key="1">
    <source>
        <dbReference type="SAM" id="SignalP"/>
    </source>
</evidence>
<dbReference type="Proteomes" id="UP001228905">
    <property type="component" value="Unassembled WGS sequence"/>
</dbReference>
<sequence>MFRLFSFSILFAMLGMALGSCATPPAGVGGFAWNYQQNDGEGAKLAYGAPQSDAVLLMMSCAPDSNRVQVSMLGGSEREGVVLASNGARDSFGGQAQTDPMSGGQVVQVEVPANAPSLTQFARTGELTLIDRGRSVQLSAQGGEKAGVSRFFADCRA</sequence>
<dbReference type="EMBL" id="JAUSVS010000001">
    <property type="protein sequence ID" value="MDQ0462363.1"/>
    <property type="molecule type" value="Genomic_DNA"/>
</dbReference>
<feature type="chain" id="PRO_5046510020" evidence="1">
    <location>
        <begin position="23"/>
        <end position="157"/>
    </location>
</feature>
<gene>
    <name evidence="2" type="ORF">QO010_000111</name>
</gene>
<name>A0ABU0IK29_9CAUL</name>
<proteinExistence type="predicted"/>
<evidence type="ECO:0000313" key="2">
    <source>
        <dbReference type="EMBL" id="MDQ0462363.1"/>
    </source>
</evidence>
<dbReference type="PROSITE" id="PS51257">
    <property type="entry name" value="PROKAR_LIPOPROTEIN"/>
    <property type="match status" value="1"/>
</dbReference>
<comment type="caution">
    <text evidence="2">The sequence shown here is derived from an EMBL/GenBank/DDBJ whole genome shotgun (WGS) entry which is preliminary data.</text>
</comment>
<feature type="signal peptide" evidence="1">
    <location>
        <begin position="1"/>
        <end position="22"/>
    </location>
</feature>
<organism evidence="2 3">
    <name type="scientific">Caulobacter ginsengisoli</name>
    <dbReference type="NCBI Taxonomy" id="400775"/>
    <lineage>
        <taxon>Bacteria</taxon>
        <taxon>Pseudomonadati</taxon>
        <taxon>Pseudomonadota</taxon>
        <taxon>Alphaproteobacteria</taxon>
        <taxon>Caulobacterales</taxon>
        <taxon>Caulobacteraceae</taxon>
        <taxon>Caulobacter</taxon>
    </lineage>
</organism>
<keyword evidence="1" id="KW-0732">Signal</keyword>